<dbReference type="Pfam" id="PF07760">
    <property type="entry name" value="DUF1616"/>
    <property type="match status" value="1"/>
</dbReference>
<dbReference type="OrthoDB" id="82282at2157"/>
<feature type="transmembrane region" description="Helical" evidence="1">
    <location>
        <begin position="186"/>
        <end position="208"/>
    </location>
</feature>
<dbReference type="Proteomes" id="UP000509626">
    <property type="component" value="Chromosome"/>
</dbReference>
<sequence length="349" mass="37223">MNTRTSRWTTDLLVVLVLTAVASATVLVGPGGSPLRTAAVAPILLFLPGYALVAAIYPERRLRKENRAGDDGVVVPSGVIEEGLPPSVRVGLSVAASIAIVPAVVLALSVATGGIGARQTLLVLAPLTVALTLLAFVRRIRLPDDERMGVPPLTHLLGAAVSPFTVHDRNLSRSATFEATNARGLLLNLFLVAGVLVLVSSVGIAYVYPTEEEGFTELYLVTQSDDGEFDASGYPTEFTTGGDGEPLYVSIGNHEGEEQSYTVVAELQRVEETANGTTVTEEAELTRETRTVAPGETARIEHRPQPPFAGQRLRMQYLLYRGDAPQDPTRENAYRHVQLWVSVDGGGGS</sequence>
<evidence type="ECO:0000313" key="3">
    <source>
        <dbReference type="EMBL" id="QLG60390.1"/>
    </source>
</evidence>
<keyword evidence="1" id="KW-0472">Membrane</keyword>
<dbReference type="EMBL" id="CP058579">
    <property type="protein sequence ID" value="QLG60390.1"/>
    <property type="molecule type" value="Genomic_DNA"/>
</dbReference>
<feature type="transmembrane region" description="Helical" evidence="1">
    <location>
        <begin position="90"/>
        <end position="111"/>
    </location>
</feature>
<dbReference type="RefSeq" id="WP_179266976.1">
    <property type="nucleotide sequence ID" value="NZ_CP058579.1"/>
</dbReference>
<keyword evidence="4" id="KW-1185">Reference proteome</keyword>
<dbReference type="InterPro" id="IPR011674">
    <property type="entry name" value="DUF1616"/>
</dbReference>
<evidence type="ECO:0000313" key="4">
    <source>
        <dbReference type="Proteomes" id="UP000509626"/>
    </source>
</evidence>
<dbReference type="AlphaFoldDB" id="A0A7D5L8E4"/>
<evidence type="ECO:0000259" key="2">
    <source>
        <dbReference type="Pfam" id="PF07760"/>
    </source>
</evidence>
<reference evidence="3 4" key="1">
    <citation type="submission" date="2020-06" db="EMBL/GenBank/DDBJ databases">
        <title>NJ-3-1, isolated from saline soil.</title>
        <authorList>
            <person name="Cui H.L."/>
            <person name="Shi X."/>
        </authorList>
    </citation>
    <scope>NUCLEOTIDE SEQUENCE [LARGE SCALE GENOMIC DNA]</scope>
    <source>
        <strain evidence="3 4">NJ-3-1</strain>
    </source>
</reference>
<feature type="domain" description="DUF1616" evidence="2">
    <location>
        <begin position="14"/>
        <end position="341"/>
    </location>
</feature>
<protein>
    <submittedName>
        <fullName evidence="3">DUF1616 domain-containing protein</fullName>
    </submittedName>
</protein>
<name>A0A7D5L8E4_9EURY</name>
<keyword evidence="1" id="KW-0812">Transmembrane</keyword>
<feature type="transmembrane region" description="Helical" evidence="1">
    <location>
        <begin position="12"/>
        <end position="32"/>
    </location>
</feature>
<evidence type="ECO:0000256" key="1">
    <source>
        <dbReference type="SAM" id="Phobius"/>
    </source>
</evidence>
<dbReference type="GeneID" id="56035979"/>
<gene>
    <name evidence="3" type="ORF">HUG12_00930</name>
</gene>
<feature type="transmembrane region" description="Helical" evidence="1">
    <location>
        <begin position="38"/>
        <end position="57"/>
    </location>
</feature>
<organism evidence="3 4">
    <name type="scientific">Halorarum salinum</name>
    <dbReference type="NCBI Taxonomy" id="2743089"/>
    <lineage>
        <taxon>Archaea</taxon>
        <taxon>Methanobacteriati</taxon>
        <taxon>Methanobacteriota</taxon>
        <taxon>Stenosarchaea group</taxon>
        <taxon>Halobacteria</taxon>
        <taxon>Halobacteriales</taxon>
        <taxon>Haloferacaceae</taxon>
        <taxon>Halorarum</taxon>
    </lineage>
</organism>
<dbReference type="KEGG" id="halu:HUG12_00930"/>
<proteinExistence type="predicted"/>
<keyword evidence="1" id="KW-1133">Transmembrane helix</keyword>
<feature type="transmembrane region" description="Helical" evidence="1">
    <location>
        <begin position="117"/>
        <end position="137"/>
    </location>
</feature>
<accession>A0A7D5L8E4</accession>